<reference evidence="1" key="1">
    <citation type="submission" date="2023-08" db="EMBL/GenBank/DDBJ databases">
        <title>A de novo genome assembly of Solanum verrucosum Schlechtendal, a Mexican diploid species geographically isolated from the other diploid A-genome species in potato relatives.</title>
        <authorList>
            <person name="Hosaka K."/>
        </authorList>
    </citation>
    <scope>NUCLEOTIDE SEQUENCE</scope>
    <source>
        <tissue evidence="1">Young leaves</tissue>
    </source>
</reference>
<name>A0AAF0V6C9_SOLVR</name>
<keyword evidence="2" id="KW-1185">Reference proteome</keyword>
<organism evidence="1 2">
    <name type="scientific">Solanum verrucosum</name>
    <dbReference type="NCBI Taxonomy" id="315347"/>
    <lineage>
        <taxon>Eukaryota</taxon>
        <taxon>Viridiplantae</taxon>
        <taxon>Streptophyta</taxon>
        <taxon>Embryophyta</taxon>
        <taxon>Tracheophyta</taxon>
        <taxon>Spermatophyta</taxon>
        <taxon>Magnoliopsida</taxon>
        <taxon>eudicotyledons</taxon>
        <taxon>Gunneridae</taxon>
        <taxon>Pentapetalae</taxon>
        <taxon>asterids</taxon>
        <taxon>lamiids</taxon>
        <taxon>Solanales</taxon>
        <taxon>Solanaceae</taxon>
        <taxon>Solanoideae</taxon>
        <taxon>Solaneae</taxon>
        <taxon>Solanum</taxon>
    </lineage>
</organism>
<dbReference type="AlphaFoldDB" id="A0AAF0V6C9"/>
<evidence type="ECO:0000313" key="2">
    <source>
        <dbReference type="Proteomes" id="UP001234989"/>
    </source>
</evidence>
<proteinExistence type="predicted"/>
<evidence type="ECO:0000313" key="1">
    <source>
        <dbReference type="EMBL" id="WMV58752.1"/>
    </source>
</evidence>
<sequence>MLTRDAMLNLMKAYYKHIDLSSTVGDASILRLQSYGQQSLLAAKFPDFCLKEKSSFKEGGTDKARIFHTYSRRKKRIKIGEDTNLHILKLLEVSPMDQ</sequence>
<gene>
    <name evidence="1" type="ORF">MTR67_052137</name>
</gene>
<accession>A0AAF0V6C9</accession>
<protein>
    <submittedName>
        <fullName evidence="1">Uncharacterized protein</fullName>
    </submittedName>
</protein>
<dbReference type="EMBL" id="CP133623">
    <property type="protein sequence ID" value="WMV58752.1"/>
    <property type="molecule type" value="Genomic_DNA"/>
</dbReference>
<dbReference type="Proteomes" id="UP001234989">
    <property type="component" value="Chromosome 12"/>
</dbReference>